<dbReference type="OrthoDB" id="9795206at2"/>
<dbReference type="AlphaFoldDB" id="I5AWA4"/>
<dbReference type="Proteomes" id="UP000005753">
    <property type="component" value="Chromosome"/>
</dbReference>
<proteinExistence type="predicted"/>
<reference evidence="1 2" key="1">
    <citation type="submission" date="2010-08" db="EMBL/GenBank/DDBJ databases">
        <authorList>
            <consortium name="US DOE Joint Genome Institute (JGI-PGF)"/>
            <person name="Lucas S."/>
            <person name="Copeland A."/>
            <person name="Lapidus A."/>
            <person name="Cheng J.-F."/>
            <person name="Bruce D."/>
            <person name="Goodwin L."/>
            <person name="Pitluck S."/>
            <person name="Land M.L."/>
            <person name="Hauser L."/>
            <person name="Chang Y.-J."/>
            <person name="Anderson I.J."/>
            <person name="Johnson E."/>
            <person name="Mulhopadhyay B."/>
            <person name="Kyrpides N."/>
            <person name="Woyke T.J."/>
        </authorList>
    </citation>
    <scope>NUCLEOTIDE SEQUENCE [LARGE SCALE GENOMIC DNA]</scope>
    <source>
        <strain evidence="1 2">6</strain>
    </source>
</reference>
<evidence type="ECO:0000313" key="2">
    <source>
        <dbReference type="Proteomes" id="UP000005753"/>
    </source>
</evidence>
<gene>
    <name evidence="1" type="ORF">EubceDRAFT1_2339</name>
</gene>
<organism evidence="1 2">
    <name type="scientific">Eubacterium cellulosolvens (strain ATCC 43171 / JCM 9499 / 6)</name>
    <name type="common">Cillobacterium cellulosolvens</name>
    <dbReference type="NCBI Taxonomy" id="633697"/>
    <lineage>
        <taxon>Bacteria</taxon>
        <taxon>Bacillati</taxon>
        <taxon>Bacillota</taxon>
        <taxon>Clostridia</taxon>
        <taxon>Eubacteriales</taxon>
        <taxon>Eubacteriaceae</taxon>
        <taxon>Eubacterium</taxon>
    </lineage>
</organism>
<name>I5AWA4_EUBC6</name>
<reference evidence="1 2" key="2">
    <citation type="submission" date="2012-02" db="EMBL/GenBank/DDBJ databases">
        <title>Improved High-Quality Draft sequence of Eubacterium cellulosolvens 6.</title>
        <authorList>
            <consortium name="US DOE Joint Genome Institute"/>
            <person name="Lucas S."/>
            <person name="Han J."/>
            <person name="Lapidus A."/>
            <person name="Cheng J.-F."/>
            <person name="Goodwin L."/>
            <person name="Pitluck S."/>
            <person name="Peters L."/>
            <person name="Mikhailova N."/>
            <person name="Gu W."/>
            <person name="Detter J.C."/>
            <person name="Han C."/>
            <person name="Tapia R."/>
            <person name="Land M."/>
            <person name="Hauser L."/>
            <person name="Kyrpides N."/>
            <person name="Ivanova N."/>
            <person name="Pagani I."/>
            <person name="Johnson E."/>
            <person name="Mukhopadhyay B."/>
            <person name="Anderson I."/>
            <person name="Woyke T."/>
        </authorList>
    </citation>
    <scope>NUCLEOTIDE SEQUENCE [LARGE SCALE GENOMIC DNA]</scope>
    <source>
        <strain evidence="1 2">6</strain>
    </source>
</reference>
<sequence>MILKPVEETEQDQNRFAQIIMSTTLGKTYYPNEAFLKHEIVNAPIEDERFLLADEETNENIGVLWINRRVQPCG</sequence>
<evidence type="ECO:0000313" key="1">
    <source>
        <dbReference type="EMBL" id="EIM58077.1"/>
    </source>
</evidence>
<dbReference type="HOGENOM" id="CLU_2682272_0_0_9"/>
<protein>
    <submittedName>
        <fullName evidence="1">Uncharacterized protein</fullName>
    </submittedName>
</protein>
<dbReference type="EMBL" id="CM001487">
    <property type="protein sequence ID" value="EIM58077.1"/>
    <property type="molecule type" value="Genomic_DNA"/>
</dbReference>
<accession>I5AWA4</accession>
<keyword evidence="2" id="KW-1185">Reference proteome</keyword>